<dbReference type="Gene3D" id="2.60.120.680">
    <property type="entry name" value="GOLD domain"/>
    <property type="match status" value="1"/>
</dbReference>
<dbReference type="Pfam" id="PF01105">
    <property type="entry name" value="EMP24_GP25L"/>
    <property type="match status" value="1"/>
</dbReference>
<dbReference type="SUPFAM" id="SSF101576">
    <property type="entry name" value="Supernatant protein factor (SPF), C-terminal domain"/>
    <property type="match status" value="1"/>
</dbReference>
<feature type="transmembrane region" description="Helical" evidence="10">
    <location>
        <begin position="191"/>
        <end position="212"/>
    </location>
</feature>
<dbReference type="SMART" id="SM01190">
    <property type="entry name" value="EMP24_GP25L"/>
    <property type="match status" value="1"/>
</dbReference>
<dbReference type="PROSITE" id="PS50866">
    <property type="entry name" value="GOLD"/>
    <property type="match status" value="1"/>
</dbReference>
<feature type="domain" description="GOLD" evidence="12">
    <location>
        <begin position="33"/>
        <end position="117"/>
    </location>
</feature>
<sequence>MNKIFLVLFCLLFKKVRASYSKEVTTTVDAGRKDCFYHQVKLGQIIDIDYQVIDGGHGDLDVSFELFDPMKKMVYADYKKPDNIHRHEAKISGDYSFCFDNTFSTFNKKTIFFELIVEKDDDEEDKWKNVFEGLRPEEVYDMKVQEIQESIVRIKTHLTRARQLQDVLRSYEARDRNVAEENYLKVNAWSFFQIITMFVVGTLQVIMVKSLFDTKSNVHRIWKKILLVH</sequence>
<dbReference type="VEuPathDB" id="VectorBase:LLONM1_011083"/>
<name>A0A7G3AQ80_LUTLO</name>
<evidence type="ECO:0000256" key="11">
    <source>
        <dbReference type="SAM" id="SignalP"/>
    </source>
</evidence>
<dbReference type="EMBL" id="GITU01005461">
    <property type="protein sequence ID" value="MBC1174164.1"/>
    <property type="molecule type" value="Transcribed_RNA"/>
</dbReference>
<reference evidence="13" key="1">
    <citation type="journal article" date="2020" name="BMC">
        <title>Leishmania infection induces a limited differential gene expression in the sand fly midgut.</title>
        <authorList>
            <person name="Coutinho-Abreu I.V."/>
            <person name="Serafim T.D."/>
            <person name="Meneses C."/>
            <person name="Kamhawi S."/>
            <person name="Oliveira F."/>
            <person name="Valenzuela J.G."/>
        </authorList>
    </citation>
    <scope>NUCLEOTIDE SEQUENCE</scope>
    <source>
        <strain evidence="13">Jacobina</strain>
        <tissue evidence="13">Midgut</tissue>
    </source>
</reference>
<proteinExistence type="inferred from homology"/>
<evidence type="ECO:0000256" key="4">
    <source>
        <dbReference type="ARBA" id="ARBA00022692"/>
    </source>
</evidence>
<feature type="chain" id="PRO_5028814294" evidence="11">
    <location>
        <begin position="19"/>
        <end position="229"/>
    </location>
</feature>
<keyword evidence="5 11" id="KW-0732">Signal</keyword>
<dbReference type="GO" id="GO:0012505">
    <property type="term" value="C:endomembrane system"/>
    <property type="evidence" value="ECO:0007669"/>
    <property type="project" value="UniProtKB-SubCell"/>
</dbReference>
<evidence type="ECO:0000256" key="1">
    <source>
        <dbReference type="ARBA" id="ARBA00004479"/>
    </source>
</evidence>
<evidence type="ECO:0000256" key="7">
    <source>
        <dbReference type="ARBA" id="ARBA00023136"/>
    </source>
</evidence>
<evidence type="ECO:0000256" key="10">
    <source>
        <dbReference type="SAM" id="Phobius"/>
    </source>
</evidence>
<organism evidence="13">
    <name type="scientific">Lutzomyia longipalpis</name>
    <name type="common">Sand fly</name>
    <dbReference type="NCBI Taxonomy" id="7200"/>
    <lineage>
        <taxon>Eukaryota</taxon>
        <taxon>Metazoa</taxon>
        <taxon>Ecdysozoa</taxon>
        <taxon>Arthropoda</taxon>
        <taxon>Hexapoda</taxon>
        <taxon>Insecta</taxon>
        <taxon>Pterygota</taxon>
        <taxon>Neoptera</taxon>
        <taxon>Endopterygota</taxon>
        <taxon>Diptera</taxon>
        <taxon>Nematocera</taxon>
        <taxon>Psychodoidea</taxon>
        <taxon>Psychodidae</taxon>
        <taxon>Lutzomyia</taxon>
        <taxon>Lutzomyia</taxon>
    </lineage>
</organism>
<evidence type="ECO:0000256" key="3">
    <source>
        <dbReference type="ARBA" id="ARBA00022473"/>
    </source>
</evidence>
<feature type="signal peptide" evidence="11">
    <location>
        <begin position="1"/>
        <end position="18"/>
    </location>
</feature>
<keyword evidence="7 10" id="KW-0472">Membrane</keyword>
<evidence type="ECO:0000259" key="12">
    <source>
        <dbReference type="PROSITE" id="PS50866"/>
    </source>
</evidence>
<dbReference type="InterPro" id="IPR009038">
    <property type="entry name" value="GOLD_dom"/>
</dbReference>
<evidence type="ECO:0000256" key="9">
    <source>
        <dbReference type="RuleBase" id="RU003827"/>
    </source>
</evidence>
<evidence type="ECO:0000256" key="8">
    <source>
        <dbReference type="ARBA" id="ARBA00037847"/>
    </source>
</evidence>
<comment type="subcellular location">
    <subcellularLocation>
        <location evidence="8">Endomembrane system</location>
        <topology evidence="8">Single-pass membrane protein</topology>
    </subcellularLocation>
    <subcellularLocation>
        <location evidence="1 9">Membrane</location>
        <topology evidence="1 9">Single-pass type I membrane protein</topology>
    </subcellularLocation>
</comment>
<dbReference type="InterPro" id="IPR036598">
    <property type="entry name" value="GOLD_dom_sf"/>
</dbReference>
<dbReference type="PANTHER" id="PTHR22811">
    <property type="entry name" value="TRANSMEMBRANE EMP24 DOMAIN-CONTAINING PROTEIN"/>
    <property type="match status" value="1"/>
</dbReference>
<keyword evidence="4 9" id="KW-0812">Transmembrane</keyword>
<evidence type="ECO:0000256" key="6">
    <source>
        <dbReference type="ARBA" id="ARBA00022989"/>
    </source>
</evidence>
<accession>A0A7G3AQ80</accession>
<comment type="similarity">
    <text evidence="2 9">Belongs to the EMP24/GP25L family.</text>
</comment>
<dbReference type="GO" id="GO:0016020">
    <property type="term" value="C:membrane"/>
    <property type="evidence" value="ECO:0007669"/>
    <property type="project" value="UniProtKB-SubCell"/>
</dbReference>
<dbReference type="AlphaFoldDB" id="A0A7G3AQ80"/>
<evidence type="ECO:0000313" key="13">
    <source>
        <dbReference type="EMBL" id="MBC1174164.1"/>
    </source>
</evidence>
<protein>
    <submittedName>
        <fullName evidence="13">Putative membrane trafficking protein emp24/gp25l/p24 family</fullName>
    </submittedName>
</protein>
<evidence type="ECO:0000256" key="5">
    <source>
        <dbReference type="ARBA" id="ARBA00022729"/>
    </source>
</evidence>
<evidence type="ECO:0000256" key="2">
    <source>
        <dbReference type="ARBA" id="ARBA00007104"/>
    </source>
</evidence>
<keyword evidence="6 10" id="KW-1133">Transmembrane helix</keyword>
<dbReference type="InterPro" id="IPR015720">
    <property type="entry name" value="Emp24-like"/>
</dbReference>
<keyword evidence="3" id="KW-0217">Developmental protein</keyword>